<comment type="similarity">
    <text evidence="6 16">Belongs to the class-IV pyridoxal-phosphate-dependent aminotransferase family.</text>
</comment>
<name>A0A2D0NC05_FLAN2</name>
<evidence type="ECO:0000256" key="13">
    <source>
        <dbReference type="ARBA" id="ARBA00048798"/>
    </source>
</evidence>
<sequence length="359" mass="40371">MKYNINITKTKESRLNEVDFENIPFGRVFSDHMFVADYEDGEWINPRIVPFEPFTIHPASMVLHYGQSIFEGMKASKNLDGQPMFFRPEMHAKRLNASASRMCMPDLPEELFLEGLHALVGLDQGWIPPQEGSALYIRPFMFATDEFIGVRPSSKYRFIIFTGPVGPYYSRPVRLVAEQTYVRAVAGGTGEAKTSGNYAASLLPAKIAQEKGYDQVMWMDSREFKYVQEVGTMNIFFVINGKVVTPATDGAILKGITRDTVLTLLKEKGFEVIEKPVHIDEILAAHDRGELEEIFGTGTAAVVSHVAELAYGDRVITLPPIEDRKVSPMIKDWIDGMRSGRVEDTHGWVQEVKSLELVD</sequence>
<dbReference type="UniPathway" id="UPA00048">
    <property type="reaction ID" value="UER00073"/>
</dbReference>
<dbReference type="GO" id="GO:0052656">
    <property type="term" value="F:L-isoleucine-2-oxoglutarate transaminase activity"/>
    <property type="evidence" value="ECO:0007669"/>
    <property type="project" value="RHEA"/>
</dbReference>
<evidence type="ECO:0000256" key="15">
    <source>
        <dbReference type="PIRSR" id="PIRSR006468-1"/>
    </source>
</evidence>
<comment type="catalytic activity">
    <reaction evidence="12 18">
        <text>L-valine + 2-oxoglutarate = 3-methyl-2-oxobutanoate + L-glutamate</text>
        <dbReference type="Rhea" id="RHEA:24813"/>
        <dbReference type="ChEBI" id="CHEBI:11851"/>
        <dbReference type="ChEBI" id="CHEBI:16810"/>
        <dbReference type="ChEBI" id="CHEBI:29985"/>
        <dbReference type="ChEBI" id="CHEBI:57762"/>
        <dbReference type="EC" id="2.6.1.42"/>
    </reaction>
</comment>
<dbReference type="InterPro" id="IPR001544">
    <property type="entry name" value="Aminotrans_IV"/>
</dbReference>
<comment type="function">
    <text evidence="2">Acts on leucine, isoleucine and valine.</text>
</comment>
<evidence type="ECO:0000256" key="17">
    <source>
        <dbReference type="RuleBase" id="RU004516"/>
    </source>
</evidence>
<comment type="pathway">
    <text evidence="4">Amino-acid biosynthesis; L-valine biosynthesis; L-valine from pyruvate: step 4/4.</text>
</comment>
<comment type="catalytic activity">
    <reaction evidence="14 18">
        <text>L-leucine + 2-oxoglutarate = 4-methyl-2-oxopentanoate + L-glutamate</text>
        <dbReference type="Rhea" id="RHEA:18321"/>
        <dbReference type="ChEBI" id="CHEBI:16810"/>
        <dbReference type="ChEBI" id="CHEBI:17865"/>
        <dbReference type="ChEBI" id="CHEBI:29985"/>
        <dbReference type="ChEBI" id="CHEBI:57427"/>
        <dbReference type="EC" id="2.6.1.42"/>
    </reaction>
</comment>
<feature type="modified residue" description="N6-(pyridoxal phosphate)lysine" evidence="15">
    <location>
        <position position="193"/>
    </location>
</feature>
<comment type="pathway">
    <text evidence="3">Amino-acid biosynthesis; L-isoleucine biosynthesis; L-isoleucine from 2-oxobutanoate: step 4/4.</text>
</comment>
<evidence type="ECO:0000256" key="1">
    <source>
        <dbReference type="ARBA" id="ARBA00001933"/>
    </source>
</evidence>
<evidence type="ECO:0000256" key="11">
    <source>
        <dbReference type="ARBA" id="ARBA00023304"/>
    </source>
</evidence>
<keyword evidence="9 18" id="KW-0808">Transferase</keyword>
<comment type="catalytic activity">
    <reaction evidence="13 18">
        <text>L-isoleucine + 2-oxoglutarate = (S)-3-methyl-2-oxopentanoate + L-glutamate</text>
        <dbReference type="Rhea" id="RHEA:24801"/>
        <dbReference type="ChEBI" id="CHEBI:16810"/>
        <dbReference type="ChEBI" id="CHEBI:29985"/>
        <dbReference type="ChEBI" id="CHEBI:35146"/>
        <dbReference type="ChEBI" id="CHEBI:58045"/>
        <dbReference type="EC" id="2.6.1.42"/>
    </reaction>
</comment>
<keyword evidence="10 17" id="KW-0663">Pyridoxal phosphate</keyword>
<dbReference type="InterPro" id="IPR018300">
    <property type="entry name" value="Aminotrans_IV_CS"/>
</dbReference>
<dbReference type="PANTHER" id="PTHR11825:SF44">
    <property type="entry name" value="BRANCHED-CHAIN-AMINO-ACID AMINOTRANSFERASE"/>
    <property type="match status" value="1"/>
</dbReference>
<dbReference type="Gene3D" id="3.20.10.10">
    <property type="entry name" value="D-amino Acid Aminotransferase, subunit A, domain 2"/>
    <property type="match status" value="1"/>
</dbReference>
<dbReference type="PROSITE" id="PS00770">
    <property type="entry name" value="AA_TRANSFER_CLASS_4"/>
    <property type="match status" value="1"/>
</dbReference>
<evidence type="ECO:0000256" key="5">
    <source>
        <dbReference type="ARBA" id="ARBA00005072"/>
    </source>
</evidence>
<dbReference type="EMBL" id="PDUD01000022">
    <property type="protein sequence ID" value="PHN05303.1"/>
    <property type="molecule type" value="Genomic_DNA"/>
</dbReference>
<dbReference type="Gene3D" id="3.30.470.10">
    <property type="match status" value="1"/>
</dbReference>
<dbReference type="GO" id="GO:0052655">
    <property type="term" value="F:L-valine-2-oxoglutarate transaminase activity"/>
    <property type="evidence" value="ECO:0007669"/>
    <property type="project" value="RHEA"/>
</dbReference>
<dbReference type="OrthoDB" id="9804984at2"/>
<evidence type="ECO:0000256" key="7">
    <source>
        <dbReference type="ARBA" id="ARBA00022576"/>
    </source>
</evidence>
<keyword evidence="8 18" id="KW-0028">Amino-acid biosynthesis</keyword>
<dbReference type="GO" id="GO:0052654">
    <property type="term" value="F:L-leucine-2-oxoglutarate transaminase activity"/>
    <property type="evidence" value="ECO:0007669"/>
    <property type="project" value="RHEA"/>
</dbReference>
<evidence type="ECO:0000256" key="3">
    <source>
        <dbReference type="ARBA" id="ARBA00004824"/>
    </source>
</evidence>
<dbReference type="InterPro" id="IPR043131">
    <property type="entry name" value="BCAT-like_N"/>
</dbReference>
<protein>
    <recommendedName>
        <fullName evidence="18">Branched-chain-amino-acid aminotransferase</fullName>
        <ecNumber evidence="18">2.6.1.42</ecNumber>
    </recommendedName>
</protein>
<evidence type="ECO:0000256" key="4">
    <source>
        <dbReference type="ARBA" id="ARBA00004931"/>
    </source>
</evidence>
<evidence type="ECO:0000256" key="12">
    <source>
        <dbReference type="ARBA" id="ARBA00048212"/>
    </source>
</evidence>
<dbReference type="Proteomes" id="UP000223913">
    <property type="component" value="Unassembled WGS sequence"/>
</dbReference>
<evidence type="ECO:0000256" key="14">
    <source>
        <dbReference type="ARBA" id="ARBA00049229"/>
    </source>
</evidence>
<dbReference type="NCBIfam" id="NF009897">
    <property type="entry name" value="PRK13357.1"/>
    <property type="match status" value="1"/>
</dbReference>
<dbReference type="GO" id="GO:0009099">
    <property type="term" value="P:L-valine biosynthetic process"/>
    <property type="evidence" value="ECO:0007669"/>
    <property type="project" value="UniProtKB-UniPathway"/>
</dbReference>
<dbReference type="GO" id="GO:0009098">
    <property type="term" value="P:L-leucine biosynthetic process"/>
    <property type="evidence" value="ECO:0007669"/>
    <property type="project" value="UniProtKB-UniPathway"/>
</dbReference>
<dbReference type="NCBIfam" id="TIGR01123">
    <property type="entry name" value="ilvE_II"/>
    <property type="match status" value="1"/>
</dbReference>
<dbReference type="EC" id="2.6.1.42" evidence="18"/>
<comment type="cofactor">
    <cofactor evidence="1 17">
        <name>pyridoxal 5'-phosphate</name>
        <dbReference type="ChEBI" id="CHEBI:597326"/>
    </cofactor>
</comment>
<dbReference type="UniPathway" id="UPA00047">
    <property type="reaction ID" value="UER00058"/>
</dbReference>
<dbReference type="RefSeq" id="WP_099151354.1">
    <property type="nucleotide sequence ID" value="NZ_PDUD01000022.1"/>
</dbReference>
<evidence type="ECO:0000256" key="18">
    <source>
        <dbReference type="RuleBase" id="RU004517"/>
    </source>
</evidence>
<organism evidence="19 20">
    <name type="scientific">Flavilitoribacter nigricans (strain ATCC 23147 / DSM 23189 / NBRC 102662 / NCIMB 1420 / SS-2)</name>
    <name type="common">Lewinella nigricans</name>
    <dbReference type="NCBI Taxonomy" id="1122177"/>
    <lineage>
        <taxon>Bacteria</taxon>
        <taxon>Pseudomonadati</taxon>
        <taxon>Bacteroidota</taxon>
        <taxon>Saprospiria</taxon>
        <taxon>Saprospirales</taxon>
        <taxon>Lewinellaceae</taxon>
        <taxon>Flavilitoribacter</taxon>
    </lineage>
</organism>
<dbReference type="UniPathway" id="UPA00049">
    <property type="reaction ID" value="UER00062"/>
</dbReference>
<keyword evidence="11 18" id="KW-0100">Branched-chain amino acid biosynthesis</keyword>
<keyword evidence="7 18" id="KW-0032">Aminotransferase</keyword>
<evidence type="ECO:0000256" key="8">
    <source>
        <dbReference type="ARBA" id="ARBA00022605"/>
    </source>
</evidence>
<dbReference type="PIRSF" id="PIRSF006468">
    <property type="entry name" value="BCAT1"/>
    <property type="match status" value="1"/>
</dbReference>
<evidence type="ECO:0000256" key="9">
    <source>
        <dbReference type="ARBA" id="ARBA00022679"/>
    </source>
</evidence>
<evidence type="ECO:0000256" key="10">
    <source>
        <dbReference type="ARBA" id="ARBA00022898"/>
    </source>
</evidence>
<keyword evidence="20" id="KW-1185">Reference proteome</keyword>
<comment type="caution">
    <text evidence="19">The sequence shown here is derived from an EMBL/GenBank/DDBJ whole genome shotgun (WGS) entry which is preliminary data.</text>
</comment>
<accession>A0A2D0NC05</accession>
<dbReference type="SUPFAM" id="SSF56752">
    <property type="entry name" value="D-aminoacid aminotransferase-like PLP-dependent enzymes"/>
    <property type="match status" value="1"/>
</dbReference>
<reference evidence="19 20" key="1">
    <citation type="submission" date="2017-10" db="EMBL/GenBank/DDBJ databases">
        <title>The draft genome sequence of Lewinella nigricans NBRC 102662.</title>
        <authorList>
            <person name="Wang K."/>
        </authorList>
    </citation>
    <scope>NUCLEOTIDE SEQUENCE [LARGE SCALE GENOMIC DNA]</scope>
    <source>
        <strain evidence="19 20">NBRC 102662</strain>
    </source>
</reference>
<gene>
    <name evidence="19" type="ORF">CRP01_17455</name>
</gene>
<dbReference type="CDD" id="cd01557">
    <property type="entry name" value="BCAT_beta_family"/>
    <property type="match status" value="1"/>
</dbReference>
<dbReference type="Pfam" id="PF01063">
    <property type="entry name" value="Aminotran_4"/>
    <property type="match status" value="1"/>
</dbReference>
<dbReference type="GO" id="GO:0009097">
    <property type="term" value="P:isoleucine biosynthetic process"/>
    <property type="evidence" value="ECO:0007669"/>
    <property type="project" value="UniProtKB-UniPathway"/>
</dbReference>
<evidence type="ECO:0000256" key="16">
    <source>
        <dbReference type="RuleBase" id="RU004106"/>
    </source>
</evidence>
<evidence type="ECO:0000256" key="2">
    <source>
        <dbReference type="ARBA" id="ARBA00003109"/>
    </source>
</evidence>
<evidence type="ECO:0000256" key="6">
    <source>
        <dbReference type="ARBA" id="ARBA00009320"/>
    </source>
</evidence>
<evidence type="ECO:0000313" key="19">
    <source>
        <dbReference type="EMBL" id="PHN05303.1"/>
    </source>
</evidence>
<dbReference type="InterPro" id="IPR033939">
    <property type="entry name" value="BCAT_family"/>
</dbReference>
<dbReference type="AlphaFoldDB" id="A0A2D0NC05"/>
<dbReference type="InterPro" id="IPR036038">
    <property type="entry name" value="Aminotransferase-like"/>
</dbReference>
<evidence type="ECO:0000313" key="20">
    <source>
        <dbReference type="Proteomes" id="UP000223913"/>
    </source>
</evidence>
<dbReference type="InterPro" id="IPR005786">
    <property type="entry name" value="B_amino_transII"/>
</dbReference>
<comment type="pathway">
    <text evidence="5">Amino-acid biosynthesis; L-leucine biosynthesis; L-leucine from 3-methyl-2-oxobutanoate: step 4/4.</text>
</comment>
<dbReference type="PANTHER" id="PTHR11825">
    <property type="entry name" value="SUBGROUP IIII AMINOTRANSFERASE"/>
    <property type="match status" value="1"/>
</dbReference>
<proteinExistence type="inferred from homology"/>
<dbReference type="InterPro" id="IPR043132">
    <property type="entry name" value="BCAT-like_C"/>
</dbReference>